<gene>
    <name evidence="1" type="ORF">SLEP1_g23894</name>
</gene>
<organism evidence="1 2">
    <name type="scientific">Rubroshorea leprosula</name>
    <dbReference type="NCBI Taxonomy" id="152421"/>
    <lineage>
        <taxon>Eukaryota</taxon>
        <taxon>Viridiplantae</taxon>
        <taxon>Streptophyta</taxon>
        <taxon>Embryophyta</taxon>
        <taxon>Tracheophyta</taxon>
        <taxon>Spermatophyta</taxon>
        <taxon>Magnoliopsida</taxon>
        <taxon>eudicotyledons</taxon>
        <taxon>Gunneridae</taxon>
        <taxon>Pentapetalae</taxon>
        <taxon>rosids</taxon>
        <taxon>malvids</taxon>
        <taxon>Malvales</taxon>
        <taxon>Dipterocarpaceae</taxon>
        <taxon>Rubroshorea</taxon>
    </lineage>
</organism>
<name>A0AAV5JDV1_9ROSI</name>
<accession>A0AAV5JDV1</accession>
<comment type="caution">
    <text evidence="1">The sequence shown here is derived from an EMBL/GenBank/DDBJ whole genome shotgun (WGS) entry which is preliminary data.</text>
</comment>
<proteinExistence type="predicted"/>
<evidence type="ECO:0000313" key="1">
    <source>
        <dbReference type="EMBL" id="GKV12789.1"/>
    </source>
</evidence>
<evidence type="ECO:0000313" key="2">
    <source>
        <dbReference type="Proteomes" id="UP001054252"/>
    </source>
</evidence>
<dbReference type="Proteomes" id="UP001054252">
    <property type="component" value="Unassembled WGS sequence"/>
</dbReference>
<protein>
    <submittedName>
        <fullName evidence="1">Uncharacterized protein</fullName>
    </submittedName>
</protein>
<reference evidence="1 2" key="1">
    <citation type="journal article" date="2021" name="Commun. Biol.">
        <title>The genome of Shorea leprosula (Dipterocarpaceae) highlights the ecological relevance of drought in aseasonal tropical rainforests.</title>
        <authorList>
            <person name="Ng K.K.S."/>
            <person name="Kobayashi M.J."/>
            <person name="Fawcett J.A."/>
            <person name="Hatakeyama M."/>
            <person name="Paape T."/>
            <person name="Ng C.H."/>
            <person name="Ang C.C."/>
            <person name="Tnah L.H."/>
            <person name="Lee C.T."/>
            <person name="Nishiyama T."/>
            <person name="Sese J."/>
            <person name="O'Brien M.J."/>
            <person name="Copetti D."/>
            <person name="Mohd Noor M.I."/>
            <person name="Ong R.C."/>
            <person name="Putra M."/>
            <person name="Sireger I.Z."/>
            <person name="Indrioko S."/>
            <person name="Kosugi Y."/>
            <person name="Izuno A."/>
            <person name="Isagi Y."/>
            <person name="Lee S.L."/>
            <person name="Shimizu K.K."/>
        </authorList>
    </citation>
    <scope>NUCLEOTIDE SEQUENCE [LARGE SCALE GENOMIC DNA]</scope>
    <source>
        <strain evidence="1">214</strain>
    </source>
</reference>
<dbReference type="AlphaFoldDB" id="A0AAV5JDV1"/>
<keyword evidence="2" id="KW-1185">Reference proteome</keyword>
<dbReference type="EMBL" id="BPVZ01000037">
    <property type="protein sequence ID" value="GKV12789.1"/>
    <property type="molecule type" value="Genomic_DNA"/>
</dbReference>
<sequence>MQPETMLINVEAFFQIVPCLTCSLERVNFCDTRRSITAKPAFLPAYKVPVMYGLLYKTRVVQFCIFIGLPTLKSDLICCKLKI</sequence>